<name>A0A7C8Z3M0_OPUST</name>
<accession>A0A7C8Z3M0</accession>
<reference evidence="1" key="1">
    <citation type="journal article" date="2013" name="J. Plant Res.">
        <title>Effect of fungi and light on seed germination of three Opuntia species from semiarid lands of central Mexico.</title>
        <authorList>
            <person name="Delgado-Sanchez P."/>
            <person name="Jimenez-Bremont J.F."/>
            <person name="Guerrero-Gonzalez Mde L."/>
            <person name="Flores J."/>
        </authorList>
    </citation>
    <scope>NUCLEOTIDE SEQUENCE</scope>
    <source>
        <tissue evidence="1">Cladode</tissue>
    </source>
</reference>
<proteinExistence type="predicted"/>
<dbReference type="AlphaFoldDB" id="A0A7C8Z3M0"/>
<protein>
    <submittedName>
        <fullName evidence="1">Uncharacterized protein</fullName>
    </submittedName>
</protein>
<reference evidence="1" key="2">
    <citation type="submission" date="2020-07" db="EMBL/GenBank/DDBJ databases">
        <authorList>
            <person name="Vera ALvarez R."/>
            <person name="Arias-Moreno D.M."/>
            <person name="Jimenez-Jacinto V."/>
            <person name="Jimenez-Bremont J.F."/>
            <person name="Swaminathan K."/>
            <person name="Moose S.P."/>
            <person name="Guerrero-Gonzalez M.L."/>
            <person name="Marino-Ramirez L."/>
            <person name="Landsman D."/>
            <person name="Rodriguez-Kessler M."/>
            <person name="Delgado-Sanchez P."/>
        </authorList>
    </citation>
    <scope>NUCLEOTIDE SEQUENCE</scope>
    <source>
        <tissue evidence="1">Cladode</tissue>
    </source>
</reference>
<evidence type="ECO:0000313" key="1">
    <source>
        <dbReference type="EMBL" id="MBA4633638.1"/>
    </source>
</evidence>
<organism evidence="1">
    <name type="scientific">Opuntia streptacantha</name>
    <name type="common">Prickly pear cactus</name>
    <name type="synonym">Opuntia cardona</name>
    <dbReference type="NCBI Taxonomy" id="393608"/>
    <lineage>
        <taxon>Eukaryota</taxon>
        <taxon>Viridiplantae</taxon>
        <taxon>Streptophyta</taxon>
        <taxon>Embryophyta</taxon>
        <taxon>Tracheophyta</taxon>
        <taxon>Spermatophyta</taxon>
        <taxon>Magnoliopsida</taxon>
        <taxon>eudicotyledons</taxon>
        <taxon>Gunneridae</taxon>
        <taxon>Pentapetalae</taxon>
        <taxon>Caryophyllales</taxon>
        <taxon>Cactineae</taxon>
        <taxon>Cactaceae</taxon>
        <taxon>Opuntioideae</taxon>
        <taxon>Opuntia</taxon>
    </lineage>
</organism>
<sequence length="160" mass="17623">MQYKPLNIPTTGHKIDMHLDKTRLKTLARLYKYFLLHGSTITFPVACPSIILAQASSALLRGNFESTTVLIFFSFTKLTTYSKFSAFGIKSRGTSCFLEKVSFFKTEVTTAVGPGVKSITLPFSLKFGSKVDQGMPVALWMTASYFLPDGLFKATPSGVL</sequence>
<dbReference type="EMBL" id="GISG01087661">
    <property type="protein sequence ID" value="MBA4633638.1"/>
    <property type="molecule type" value="Transcribed_RNA"/>
</dbReference>